<evidence type="ECO:0000259" key="6">
    <source>
        <dbReference type="Pfam" id="PF04932"/>
    </source>
</evidence>
<dbReference type="Proteomes" id="UP000756860">
    <property type="component" value="Unassembled WGS sequence"/>
</dbReference>
<feature type="transmembrane region" description="Helical" evidence="5">
    <location>
        <begin position="224"/>
        <end position="240"/>
    </location>
</feature>
<keyword evidence="4 5" id="KW-0472">Membrane</keyword>
<dbReference type="PANTHER" id="PTHR37422:SF13">
    <property type="entry name" value="LIPOPOLYSACCHARIDE BIOSYNTHESIS PROTEIN PA4999-RELATED"/>
    <property type="match status" value="1"/>
</dbReference>
<feature type="transmembrane region" description="Helical" evidence="5">
    <location>
        <begin position="274"/>
        <end position="291"/>
    </location>
</feature>
<gene>
    <name evidence="7" type="ORF">KI810_07685</name>
</gene>
<organism evidence="7 8">
    <name type="scientific">Geomobilimonas luticola</name>
    <dbReference type="NCBI Taxonomy" id="1114878"/>
    <lineage>
        <taxon>Bacteria</taxon>
        <taxon>Pseudomonadati</taxon>
        <taxon>Thermodesulfobacteriota</taxon>
        <taxon>Desulfuromonadia</taxon>
        <taxon>Geobacterales</taxon>
        <taxon>Geobacteraceae</taxon>
        <taxon>Geomobilimonas</taxon>
    </lineage>
</organism>
<comment type="caution">
    <text evidence="7">The sequence shown here is derived from an EMBL/GenBank/DDBJ whole genome shotgun (WGS) entry which is preliminary data.</text>
</comment>
<feature type="transmembrane region" description="Helical" evidence="5">
    <location>
        <begin position="57"/>
        <end position="75"/>
    </location>
</feature>
<dbReference type="InterPro" id="IPR007016">
    <property type="entry name" value="O-antigen_ligase-rel_domated"/>
</dbReference>
<keyword evidence="8" id="KW-1185">Reference proteome</keyword>
<evidence type="ECO:0000313" key="8">
    <source>
        <dbReference type="Proteomes" id="UP000756860"/>
    </source>
</evidence>
<feature type="domain" description="O-antigen ligase-related" evidence="6">
    <location>
        <begin position="230"/>
        <end position="369"/>
    </location>
</feature>
<dbReference type="RefSeq" id="WP_214174923.1">
    <property type="nucleotide sequence ID" value="NZ_JAHCVK010000002.1"/>
</dbReference>
<dbReference type="EMBL" id="JAHCVK010000002">
    <property type="protein sequence ID" value="MBT0652933.1"/>
    <property type="molecule type" value="Genomic_DNA"/>
</dbReference>
<evidence type="ECO:0000313" key="7">
    <source>
        <dbReference type="EMBL" id="MBT0652933.1"/>
    </source>
</evidence>
<evidence type="ECO:0000256" key="2">
    <source>
        <dbReference type="ARBA" id="ARBA00022692"/>
    </source>
</evidence>
<feature type="transmembrane region" description="Helical" evidence="5">
    <location>
        <begin position="145"/>
        <end position="169"/>
    </location>
</feature>
<feature type="transmembrane region" description="Helical" evidence="5">
    <location>
        <begin position="311"/>
        <end position="333"/>
    </location>
</feature>
<keyword evidence="2 5" id="KW-0812">Transmembrane</keyword>
<evidence type="ECO:0000256" key="3">
    <source>
        <dbReference type="ARBA" id="ARBA00022989"/>
    </source>
</evidence>
<dbReference type="PANTHER" id="PTHR37422">
    <property type="entry name" value="TEICHURONIC ACID BIOSYNTHESIS PROTEIN TUAE"/>
    <property type="match status" value="1"/>
</dbReference>
<proteinExistence type="predicted"/>
<evidence type="ECO:0000256" key="5">
    <source>
        <dbReference type="SAM" id="Phobius"/>
    </source>
</evidence>
<keyword evidence="7" id="KW-0436">Ligase</keyword>
<dbReference type="Pfam" id="PF04932">
    <property type="entry name" value="Wzy_C"/>
    <property type="match status" value="1"/>
</dbReference>
<feature type="transmembrane region" description="Helical" evidence="5">
    <location>
        <begin position="246"/>
        <end position="262"/>
    </location>
</feature>
<dbReference type="InterPro" id="IPR051533">
    <property type="entry name" value="WaaL-like"/>
</dbReference>
<feature type="transmembrane region" description="Helical" evidence="5">
    <location>
        <begin position="353"/>
        <end position="373"/>
    </location>
</feature>
<feature type="transmembrane region" description="Helical" evidence="5">
    <location>
        <begin position="119"/>
        <end position="138"/>
    </location>
</feature>
<comment type="subcellular location">
    <subcellularLocation>
        <location evidence="1">Membrane</location>
        <topology evidence="1">Multi-pass membrane protein</topology>
    </subcellularLocation>
</comment>
<protein>
    <submittedName>
        <fullName evidence="7">O-antigen ligase family protein</fullName>
    </submittedName>
</protein>
<reference evidence="7 8" key="1">
    <citation type="submission" date="2021-05" db="EMBL/GenBank/DDBJ databases">
        <title>The draft genome of Geobacter luticola JCM 17780.</title>
        <authorList>
            <person name="Xu Z."/>
            <person name="Masuda Y."/>
            <person name="Itoh H."/>
            <person name="Senoo K."/>
        </authorList>
    </citation>
    <scope>NUCLEOTIDE SEQUENCE [LARGE SCALE GENOMIC DNA]</scope>
    <source>
        <strain evidence="7 8">JCM 17780</strain>
    </source>
</reference>
<name>A0ABS5SC36_9BACT</name>
<accession>A0ABS5SC36</accession>
<feature type="transmembrane region" description="Helical" evidence="5">
    <location>
        <begin position="202"/>
        <end position="219"/>
    </location>
</feature>
<sequence>MKALFPIIVIYSILFMAIGLKDIKRFLVLTGVLSLPLQIDYTIMNTLWADRGWSQGILLRLSDVSFIMLAVVIVWENMRKNNSLLLLPTRIFWPFVGFVMACLFSFVNSKSIIVSGYQVAMITKIFFLYCVVMYNYVIGEKEMRFAINCMVACMLIQSVIAIAQTYFLFNVGFLRTGPTVEEIIQLDSGMIRASGTTTHPNSLASFIVPILISYIAIYLGDKKSMYGTLIISLSLFALILTNSRGAWIGFSVGLVGMLYLLVHHKQIKTKQLMPVFVLVMIVFVATSPLIYERIVGDDHNSAMSRWPLIQLAVLMFKEHPFVGVGINTFMLTVKDYLPQSLSDIYLYSVHNQYLLVLSESGIFGLITFIWIMVSMQKGVTLNAGSGRTFARRLGIGTSMGFLAIALHMMVDIYVSEIALGTIMIMYSICSAGKKYGAMNHRIHVNSSLQKNCLRPNI</sequence>
<keyword evidence="3 5" id="KW-1133">Transmembrane helix</keyword>
<feature type="transmembrane region" description="Helical" evidence="5">
    <location>
        <begin position="87"/>
        <end position="107"/>
    </location>
</feature>
<evidence type="ECO:0000256" key="1">
    <source>
        <dbReference type="ARBA" id="ARBA00004141"/>
    </source>
</evidence>
<dbReference type="GO" id="GO:0016874">
    <property type="term" value="F:ligase activity"/>
    <property type="evidence" value="ECO:0007669"/>
    <property type="project" value="UniProtKB-KW"/>
</dbReference>
<evidence type="ECO:0000256" key="4">
    <source>
        <dbReference type="ARBA" id="ARBA00023136"/>
    </source>
</evidence>